<dbReference type="Proteomes" id="UP000460221">
    <property type="component" value="Unassembled WGS sequence"/>
</dbReference>
<evidence type="ECO:0000256" key="3">
    <source>
        <dbReference type="ARBA" id="ARBA00023002"/>
    </source>
</evidence>
<dbReference type="Pfam" id="PF00296">
    <property type="entry name" value="Bac_luciferase"/>
    <property type="match status" value="1"/>
</dbReference>
<dbReference type="InterPro" id="IPR016215">
    <property type="entry name" value="NTA_MOA"/>
</dbReference>
<dbReference type="Gene3D" id="3.20.20.30">
    <property type="entry name" value="Luciferase-like domain"/>
    <property type="match status" value="1"/>
</dbReference>
<evidence type="ECO:0000259" key="7">
    <source>
        <dbReference type="Pfam" id="PF00296"/>
    </source>
</evidence>
<sequence>MSPLVLGVFQYMLPNGFSGQSWKHPDNRGVDYLTLDHWLGLARKFEDAKLDFLFFADSYGYPTVDGRIPDVAFRDAMNFPNADPMLVITALAAATEKLGFAVTASTVFEEPVANARRFSTLDHFTGGRIGWNIVTGSSQAAAAELFGREMIAHDDRYDRADDYLDLSLKLWESTWEPGAVRADKEAGVYVDPARVHPLVHQGPYHRSTGMHVVEPSPQRSPVLFQAGSSGRGRTYAARNAECVFVQGTTVEAVAATVADIRSQAVGFGRDPDGIKILVGMTVLTAPTHDEAIAKRAEMWAMSSAEGAAAVYAGNTGINLLELDPTRGLSQIEVSGEQGQSNIDRFRGADGRAEPTVGAILDEIRKRGLRGGIMAGAPSEVVDEMQDYVARTGVDGFLLEPHLTPGTYDDFIDLVLPVMRERGLARTEYQGDTLREHLFGAGQRWLGSGHPGAAYRAGMVPQGA</sequence>
<proteinExistence type="inferred from homology"/>
<feature type="binding site" evidence="6">
    <location>
        <position position="229"/>
    </location>
    <ligand>
        <name>FMN</name>
        <dbReference type="ChEBI" id="CHEBI:58210"/>
    </ligand>
</feature>
<keyword evidence="4 8" id="KW-0503">Monooxygenase</keyword>
<dbReference type="NCBIfam" id="TIGR03860">
    <property type="entry name" value="FMN_nitrolo"/>
    <property type="match status" value="1"/>
</dbReference>
<evidence type="ECO:0000256" key="6">
    <source>
        <dbReference type="PIRSR" id="PIRSR000337-1"/>
    </source>
</evidence>
<dbReference type="InterPro" id="IPR011251">
    <property type="entry name" value="Luciferase-like_dom"/>
</dbReference>
<dbReference type="InterPro" id="IPR036661">
    <property type="entry name" value="Luciferase-like_sf"/>
</dbReference>
<evidence type="ECO:0000256" key="1">
    <source>
        <dbReference type="ARBA" id="ARBA00022630"/>
    </source>
</evidence>
<evidence type="ECO:0000256" key="5">
    <source>
        <dbReference type="ARBA" id="ARBA00033748"/>
    </source>
</evidence>
<accession>A0A7K1FSD5</accession>
<evidence type="ECO:0000256" key="2">
    <source>
        <dbReference type="ARBA" id="ARBA00022643"/>
    </source>
</evidence>
<dbReference type="EC" id="1.14.-.-" evidence="8"/>
<organism evidence="8 9">
    <name type="scientific">Nakamurella alba</name>
    <dbReference type="NCBI Taxonomy" id="2665158"/>
    <lineage>
        <taxon>Bacteria</taxon>
        <taxon>Bacillati</taxon>
        <taxon>Actinomycetota</taxon>
        <taxon>Actinomycetes</taxon>
        <taxon>Nakamurellales</taxon>
        <taxon>Nakamurellaceae</taxon>
        <taxon>Nakamurella</taxon>
    </lineage>
</organism>
<feature type="binding site" evidence="6">
    <location>
        <position position="103"/>
    </location>
    <ligand>
        <name>FMN</name>
        <dbReference type="ChEBI" id="CHEBI:58210"/>
    </ligand>
</feature>
<dbReference type="PIRSF" id="PIRSF000337">
    <property type="entry name" value="NTA_MOA"/>
    <property type="match status" value="1"/>
</dbReference>
<gene>
    <name evidence="8" type="ORF">GIS00_24230</name>
</gene>
<comment type="similarity">
    <text evidence="5">Belongs to the NtaA/SnaA/DszA monooxygenase family.</text>
</comment>
<dbReference type="PANTHER" id="PTHR30011:SF16">
    <property type="entry name" value="C2H2 FINGER DOMAIN TRANSCRIPTION FACTOR (EUROFUNG)-RELATED"/>
    <property type="match status" value="1"/>
</dbReference>
<keyword evidence="9" id="KW-1185">Reference proteome</keyword>
<dbReference type="InterPro" id="IPR051260">
    <property type="entry name" value="Diverse_substr_monoxygenases"/>
</dbReference>
<evidence type="ECO:0000313" key="8">
    <source>
        <dbReference type="EMBL" id="MTD17048.1"/>
    </source>
</evidence>
<dbReference type="PANTHER" id="PTHR30011">
    <property type="entry name" value="ALKANESULFONATE MONOOXYGENASE-RELATED"/>
    <property type="match status" value="1"/>
</dbReference>
<feature type="binding site" evidence="6">
    <location>
        <position position="228"/>
    </location>
    <ligand>
        <name>FMN</name>
        <dbReference type="ChEBI" id="CHEBI:58210"/>
    </ligand>
</feature>
<evidence type="ECO:0000256" key="4">
    <source>
        <dbReference type="ARBA" id="ARBA00023033"/>
    </source>
</evidence>
<dbReference type="GO" id="GO:0016705">
    <property type="term" value="F:oxidoreductase activity, acting on paired donors, with incorporation or reduction of molecular oxygen"/>
    <property type="evidence" value="ECO:0007669"/>
    <property type="project" value="InterPro"/>
</dbReference>
<keyword evidence="3 8" id="KW-0560">Oxidoreductase</keyword>
<dbReference type="RefSeq" id="WP_154771052.1">
    <property type="nucleotide sequence ID" value="NZ_WLYK01000013.1"/>
</dbReference>
<feature type="binding site" evidence="6">
    <location>
        <position position="57"/>
    </location>
    <ligand>
        <name>FMN</name>
        <dbReference type="ChEBI" id="CHEBI:58210"/>
    </ligand>
</feature>
<dbReference type="AlphaFoldDB" id="A0A7K1FSD5"/>
<evidence type="ECO:0000313" key="9">
    <source>
        <dbReference type="Proteomes" id="UP000460221"/>
    </source>
</evidence>
<reference evidence="8 9" key="1">
    <citation type="submission" date="2019-11" db="EMBL/GenBank/DDBJ databases">
        <authorList>
            <person name="Jiang L.-Q."/>
        </authorList>
    </citation>
    <scope>NUCLEOTIDE SEQUENCE [LARGE SCALE GENOMIC DNA]</scope>
    <source>
        <strain evidence="8 9">YIM 132087</strain>
    </source>
</reference>
<keyword evidence="2 6" id="KW-0288">FMN</keyword>
<keyword evidence="1 6" id="KW-0285">Flavoprotein</keyword>
<feature type="domain" description="Luciferase-like" evidence="7">
    <location>
        <begin position="33"/>
        <end position="394"/>
    </location>
</feature>
<feature type="binding site" evidence="6">
    <location>
        <position position="157"/>
    </location>
    <ligand>
        <name>FMN</name>
        <dbReference type="ChEBI" id="CHEBI:58210"/>
    </ligand>
</feature>
<feature type="binding site" evidence="6">
    <location>
        <position position="153"/>
    </location>
    <ligand>
        <name>FMN</name>
        <dbReference type="ChEBI" id="CHEBI:58210"/>
    </ligand>
</feature>
<protein>
    <submittedName>
        <fullName evidence="8">NtaA/DmoA family FMN-dependent monooxygenase</fullName>
        <ecNumber evidence="8">1.14.-.-</ecNumber>
    </submittedName>
</protein>
<comment type="caution">
    <text evidence="8">The sequence shown here is derived from an EMBL/GenBank/DDBJ whole genome shotgun (WGS) entry which is preliminary data.</text>
</comment>
<dbReference type="EMBL" id="WLYK01000013">
    <property type="protein sequence ID" value="MTD17048.1"/>
    <property type="molecule type" value="Genomic_DNA"/>
</dbReference>
<dbReference type="SUPFAM" id="SSF51679">
    <property type="entry name" value="Bacterial luciferase-like"/>
    <property type="match status" value="1"/>
</dbReference>
<dbReference type="GO" id="GO:0004497">
    <property type="term" value="F:monooxygenase activity"/>
    <property type="evidence" value="ECO:0007669"/>
    <property type="project" value="UniProtKB-KW"/>
</dbReference>
<name>A0A7K1FSD5_9ACTN</name>